<dbReference type="PROSITE" id="PS50092">
    <property type="entry name" value="TSP1"/>
    <property type="match status" value="1"/>
</dbReference>
<evidence type="ECO:0000256" key="1">
    <source>
        <dbReference type="ARBA" id="ARBA00004236"/>
    </source>
</evidence>
<dbReference type="PANTHER" id="PTHR15535:SF17">
    <property type="entry name" value="TRANSMEMBRANE PROTEIN"/>
    <property type="match status" value="1"/>
</dbReference>
<dbReference type="AlphaFoldDB" id="A0A3S1BM07"/>
<dbReference type="Gene3D" id="2.20.100.10">
    <property type="entry name" value="Thrombospondin type-1 (TSP1) repeat"/>
    <property type="match status" value="1"/>
</dbReference>
<dbReference type="PANTHER" id="PTHR15535">
    <property type="entry name" value="TRANSMEMBRANE PROTEIN 2-RELATED"/>
    <property type="match status" value="1"/>
</dbReference>
<dbReference type="STRING" id="188477.A0A3S1BM07"/>
<dbReference type="EMBL" id="RQTK01000011">
    <property type="protein sequence ID" value="RUS91462.1"/>
    <property type="molecule type" value="Genomic_DNA"/>
</dbReference>
<gene>
    <name evidence="8" type="ORF">EGW08_000786</name>
</gene>
<evidence type="ECO:0000256" key="5">
    <source>
        <dbReference type="ARBA" id="ARBA00023180"/>
    </source>
</evidence>
<keyword evidence="6" id="KW-0326">Glycosidase</keyword>
<dbReference type="Pfam" id="PF10162">
    <property type="entry name" value="G8"/>
    <property type="match status" value="1"/>
</dbReference>
<keyword evidence="5" id="KW-0325">Glycoprotein</keyword>
<dbReference type="PROSITE" id="PS51484">
    <property type="entry name" value="G8"/>
    <property type="match status" value="1"/>
</dbReference>
<evidence type="ECO:0000256" key="6">
    <source>
        <dbReference type="ARBA" id="ARBA00023295"/>
    </source>
</evidence>
<dbReference type="Pfam" id="PF24605">
    <property type="entry name" value="CEMIP_X"/>
    <property type="match status" value="1"/>
</dbReference>
<sequence>MRESPARSPRLMLLRNAVSLTATASTSTRRSDGGGGGRLSLTSLLLVVVVVASTVLVTPASAQTQCPDYIDDSCEDWSNAGTWPNNQVPGDGDEVEISKCILLDASTANLGGVIIRPAGSLIFEPGTGTKLKLRTKYIRVEGLLRIGSEQCRYEGKATIELTGNQGEHSDPEFGQKYIGVASGGQLELHGERKMPWVKLDQTLDTPDTLEAPYFDSKKSPIGEYWRDGFIAVVINPDNGVVRASAHFNVGSTSKYWFERDEERLVSFMEWVPAGHVVMIASQKRALSPDFNMTNVFDAVEKAIYCKVGRSRLRNLQPGEVWVAIAVKEQPWRTRERVGRDVDTGGYRHASLDLMMPWLNVAFYVSASNHYTYGWFQKSRMLAGPYDDLAPVLGTTGDVQSWRHGDPVLITSTDFDWHQAEMAVLERCDVPQRNITCTNTQLRLKGVLNYQHYGEVSQGVDMRAEIAVMSRNIVVTSSDVLPTCVGENSQEMECDYADVDYAFGGQIKILNGFGSAHIEGVSLEKMGQLHVDNDAYPIYFDMANDTTGKAYVKDNVIHESYRRCLVLRATHSLLIENNVAYDIVGHCFLLLEGGEKNNIFRGNLVAGTKVLESADATFEKREVSAFFITNPLTTVVNNVAAGGDAKGFTYAFPPQPLGESRNLGLMEEGEAKRTAFTAFDNNVAHSNYYSGVDLVKSMEDYGISLRWNTGYNFKADPKNVSSPDVQCVMRLNTLYKNSFENIIARGGWFVFDRFSMSDSSRSILMYIAGGSIQNSYLTNSIILGESDNIGKPQEYWNGTHMIYYNRSIPIRWDITYPIQGLVLVDGPAYIQNTFFNNFPPNPEYTSGAIGFIRGNKWFSSTLTAVTGAVFGFDDGPDTGNRVYDGHEGIPGFYNRTGDVQAMFRDPDGSVTGYPNSQVVKPFPFTTTDDCYYRDNWMMSVCPHRYGKVNVYPKLYSDRAITKPFMTRDDIPEAPFDGDWSSSADFPVILGTDYSYIVHFTEFIPYEIWLTGRGFEKDLPVRVGVCIPTDATISLYTYVPNWKPTTESWNQVNSVAELDAATIPESYYWDQDKGIIFFKLMNEDERSADEMDQCPLGKCPRVRLRVESGDRNNADCTSRAYPAYTRSAPSGLAVSALTETALPATASEPGESRGAHASYPFEDLEFSDGMGYLSWSEWTECTASCDGGVQSRERMCDDTQGCVGASAETRSCNTHACPRIVGNYTEWSEWTTCSASCDG</sequence>
<dbReference type="SMART" id="SM01225">
    <property type="entry name" value="G8"/>
    <property type="match status" value="1"/>
</dbReference>
<evidence type="ECO:0000256" key="4">
    <source>
        <dbReference type="ARBA" id="ARBA00022801"/>
    </source>
</evidence>
<feature type="non-terminal residue" evidence="8">
    <location>
        <position position="1237"/>
    </location>
</feature>
<keyword evidence="9" id="KW-1185">Reference proteome</keyword>
<dbReference type="Gene3D" id="2.160.20.10">
    <property type="entry name" value="Single-stranded right-handed beta-helix, Pectin lyase-like"/>
    <property type="match status" value="1"/>
</dbReference>
<dbReference type="InterPro" id="IPR011050">
    <property type="entry name" value="Pectin_lyase_fold/virulence"/>
</dbReference>
<accession>A0A3S1BM07</accession>
<dbReference type="InterPro" id="IPR052252">
    <property type="entry name" value="CEMIP/CEMIP2"/>
</dbReference>
<dbReference type="InterPro" id="IPR019316">
    <property type="entry name" value="G8_domain"/>
</dbReference>
<dbReference type="SUPFAM" id="SSF82895">
    <property type="entry name" value="TSP-1 type 1 repeat"/>
    <property type="match status" value="1"/>
</dbReference>
<evidence type="ECO:0000313" key="9">
    <source>
        <dbReference type="Proteomes" id="UP000271974"/>
    </source>
</evidence>
<dbReference type="InterPro" id="IPR039477">
    <property type="entry name" value="ILEI/PANDER_dom"/>
</dbReference>
<proteinExistence type="inferred from homology"/>
<evidence type="ECO:0000256" key="3">
    <source>
        <dbReference type="ARBA" id="ARBA00022475"/>
    </source>
</evidence>
<comment type="similarity">
    <text evidence="2">Belongs to the CEMIP family.</text>
</comment>
<dbReference type="GO" id="GO:0016798">
    <property type="term" value="F:hydrolase activity, acting on glycosyl bonds"/>
    <property type="evidence" value="ECO:0007669"/>
    <property type="project" value="UniProtKB-KW"/>
</dbReference>
<evidence type="ECO:0000313" key="8">
    <source>
        <dbReference type="EMBL" id="RUS91462.1"/>
    </source>
</evidence>
<name>A0A3S1BM07_ELYCH</name>
<keyword evidence="3" id="KW-1003">Cell membrane</keyword>
<dbReference type="InterPro" id="IPR055401">
    <property type="entry name" value="CEMIP_beta-hel_dom"/>
</dbReference>
<feature type="domain" description="G8" evidence="7">
    <location>
        <begin position="81"/>
        <end position="201"/>
    </location>
</feature>
<dbReference type="OrthoDB" id="190675at2759"/>
<keyword evidence="3" id="KW-0472">Membrane</keyword>
<organism evidence="8 9">
    <name type="scientific">Elysia chlorotica</name>
    <name type="common">Eastern emerald elysia</name>
    <name type="synonym">Sea slug</name>
    <dbReference type="NCBI Taxonomy" id="188477"/>
    <lineage>
        <taxon>Eukaryota</taxon>
        <taxon>Metazoa</taxon>
        <taxon>Spiralia</taxon>
        <taxon>Lophotrochozoa</taxon>
        <taxon>Mollusca</taxon>
        <taxon>Gastropoda</taxon>
        <taxon>Heterobranchia</taxon>
        <taxon>Euthyneura</taxon>
        <taxon>Panpulmonata</taxon>
        <taxon>Sacoglossa</taxon>
        <taxon>Placobranchoidea</taxon>
        <taxon>Plakobranchidae</taxon>
        <taxon>Elysia</taxon>
    </lineage>
</organism>
<dbReference type="InterPro" id="IPR000884">
    <property type="entry name" value="TSP1_rpt"/>
</dbReference>
<evidence type="ECO:0000259" key="7">
    <source>
        <dbReference type="PROSITE" id="PS51484"/>
    </source>
</evidence>
<dbReference type="GO" id="GO:0005886">
    <property type="term" value="C:plasma membrane"/>
    <property type="evidence" value="ECO:0007669"/>
    <property type="project" value="UniProtKB-SubCell"/>
</dbReference>
<comment type="subcellular location">
    <subcellularLocation>
        <location evidence="1">Cell membrane</location>
    </subcellularLocation>
</comment>
<reference evidence="8 9" key="1">
    <citation type="submission" date="2019-01" db="EMBL/GenBank/DDBJ databases">
        <title>A draft genome assembly of the solar-powered sea slug Elysia chlorotica.</title>
        <authorList>
            <person name="Cai H."/>
            <person name="Li Q."/>
            <person name="Fang X."/>
            <person name="Li J."/>
            <person name="Curtis N.E."/>
            <person name="Altenburger A."/>
            <person name="Shibata T."/>
            <person name="Feng M."/>
            <person name="Maeda T."/>
            <person name="Schwartz J.A."/>
            <person name="Shigenobu S."/>
            <person name="Lundholm N."/>
            <person name="Nishiyama T."/>
            <person name="Yang H."/>
            <person name="Hasebe M."/>
            <person name="Li S."/>
            <person name="Pierce S.K."/>
            <person name="Wang J."/>
        </authorList>
    </citation>
    <scope>NUCLEOTIDE SEQUENCE [LARGE SCALE GENOMIC DNA]</scope>
    <source>
        <strain evidence="8">EC2010</strain>
        <tissue evidence="8">Whole organism of an adult</tissue>
    </source>
</reference>
<comment type="caution">
    <text evidence="8">The sequence shown here is derived from an EMBL/GenBank/DDBJ whole genome shotgun (WGS) entry which is preliminary data.</text>
</comment>
<keyword evidence="4" id="KW-0378">Hydrolase</keyword>
<dbReference type="Pfam" id="PF24606">
    <property type="entry name" value="CEMIP_beta-hel"/>
    <property type="match status" value="1"/>
</dbReference>
<protein>
    <recommendedName>
        <fullName evidence="7">G8 domain-containing protein</fullName>
    </recommendedName>
</protein>
<dbReference type="InterPro" id="IPR036383">
    <property type="entry name" value="TSP1_rpt_sf"/>
</dbReference>
<dbReference type="Proteomes" id="UP000271974">
    <property type="component" value="Unassembled WGS sequence"/>
</dbReference>
<dbReference type="Pfam" id="PF00090">
    <property type="entry name" value="TSP_1"/>
    <property type="match status" value="1"/>
</dbReference>
<dbReference type="SMART" id="SM00209">
    <property type="entry name" value="TSP1"/>
    <property type="match status" value="1"/>
</dbReference>
<dbReference type="Pfam" id="PF15711">
    <property type="entry name" value="ILEI"/>
    <property type="match status" value="1"/>
</dbReference>
<dbReference type="InterPro" id="IPR012334">
    <property type="entry name" value="Pectin_lyas_fold"/>
</dbReference>
<evidence type="ECO:0000256" key="2">
    <source>
        <dbReference type="ARBA" id="ARBA00007586"/>
    </source>
</evidence>
<dbReference type="InterPro" id="IPR055400">
    <property type="entry name" value="CEMIP_X"/>
</dbReference>
<dbReference type="SUPFAM" id="SSF51126">
    <property type="entry name" value="Pectin lyase-like"/>
    <property type="match status" value="1"/>
</dbReference>